<sequence>MSCVSGAGPPEDQGLGAGAVPFAAGAGAASPRILAAISEAAWADATPNASTPRFSGSAMLGAATSS</sequence>
<name>A0A9P7CFL1_9FUNG</name>
<keyword evidence="3" id="KW-1185">Reference proteome</keyword>
<dbReference type="EMBL" id="JAANIU010004858">
    <property type="protein sequence ID" value="KAG1551927.1"/>
    <property type="molecule type" value="Genomic_DNA"/>
</dbReference>
<dbReference type="AlphaFoldDB" id="A0A9P7CFL1"/>
<evidence type="ECO:0000313" key="3">
    <source>
        <dbReference type="Proteomes" id="UP000740926"/>
    </source>
</evidence>
<evidence type="ECO:0000256" key="1">
    <source>
        <dbReference type="SAM" id="MobiDB-lite"/>
    </source>
</evidence>
<feature type="region of interest" description="Disordered" evidence="1">
    <location>
        <begin position="46"/>
        <end position="66"/>
    </location>
</feature>
<dbReference type="Proteomes" id="UP000740926">
    <property type="component" value="Unassembled WGS sequence"/>
</dbReference>
<proteinExistence type="predicted"/>
<evidence type="ECO:0000313" key="2">
    <source>
        <dbReference type="EMBL" id="KAG1551927.1"/>
    </source>
</evidence>
<comment type="caution">
    <text evidence="2">The sequence shown here is derived from an EMBL/GenBank/DDBJ whole genome shotgun (WGS) entry which is preliminary data.</text>
</comment>
<gene>
    <name evidence="2" type="ORF">G6F50_013142</name>
</gene>
<organism evidence="2 3">
    <name type="scientific">Rhizopus delemar</name>
    <dbReference type="NCBI Taxonomy" id="936053"/>
    <lineage>
        <taxon>Eukaryota</taxon>
        <taxon>Fungi</taxon>
        <taxon>Fungi incertae sedis</taxon>
        <taxon>Mucoromycota</taxon>
        <taxon>Mucoromycotina</taxon>
        <taxon>Mucoromycetes</taxon>
        <taxon>Mucorales</taxon>
        <taxon>Mucorineae</taxon>
        <taxon>Rhizopodaceae</taxon>
        <taxon>Rhizopus</taxon>
    </lineage>
</organism>
<reference evidence="2 3" key="1">
    <citation type="journal article" date="2020" name="Microb. Genom.">
        <title>Genetic diversity of clinical and environmental Mucorales isolates obtained from an investigation of mucormycosis cases among solid organ transplant recipients.</title>
        <authorList>
            <person name="Nguyen M.H."/>
            <person name="Kaul D."/>
            <person name="Muto C."/>
            <person name="Cheng S.J."/>
            <person name="Richter R.A."/>
            <person name="Bruno V.M."/>
            <person name="Liu G."/>
            <person name="Beyhan S."/>
            <person name="Sundermann A.J."/>
            <person name="Mounaud S."/>
            <person name="Pasculle A.W."/>
            <person name="Nierman W.C."/>
            <person name="Driscoll E."/>
            <person name="Cumbie R."/>
            <person name="Clancy C.J."/>
            <person name="Dupont C.L."/>
        </authorList>
    </citation>
    <scope>NUCLEOTIDE SEQUENCE [LARGE SCALE GENOMIC DNA]</scope>
    <source>
        <strain evidence="2 3">GL24</strain>
    </source>
</reference>
<protein>
    <submittedName>
        <fullName evidence="2">Uncharacterized protein</fullName>
    </submittedName>
</protein>
<accession>A0A9P7CFL1</accession>